<dbReference type="Gene3D" id="1.10.443.10">
    <property type="entry name" value="Intergrase catalytic core"/>
    <property type="match status" value="1"/>
</dbReference>
<evidence type="ECO:0000259" key="6">
    <source>
        <dbReference type="PROSITE" id="PS51898"/>
    </source>
</evidence>
<accession>A0A3M2LKP9</accession>
<dbReference type="InterPro" id="IPR010998">
    <property type="entry name" value="Integrase_recombinase_N"/>
</dbReference>
<evidence type="ECO:0000256" key="2">
    <source>
        <dbReference type="ARBA" id="ARBA00022908"/>
    </source>
</evidence>
<dbReference type="InterPro" id="IPR004107">
    <property type="entry name" value="Integrase_SAM-like_N"/>
</dbReference>
<dbReference type="GO" id="GO:0003677">
    <property type="term" value="F:DNA binding"/>
    <property type="evidence" value="ECO:0007669"/>
    <property type="project" value="UniProtKB-UniRule"/>
</dbReference>
<evidence type="ECO:0000313" key="9">
    <source>
        <dbReference type="Proteomes" id="UP000282674"/>
    </source>
</evidence>
<dbReference type="Proteomes" id="UP000282674">
    <property type="component" value="Unassembled WGS sequence"/>
</dbReference>
<evidence type="ECO:0000313" key="8">
    <source>
        <dbReference type="EMBL" id="RMI38057.1"/>
    </source>
</evidence>
<organism evidence="8 9">
    <name type="scientific">Actinomadura harenae</name>
    <dbReference type="NCBI Taxonomy" id="2483351"/>
    <lineage>
        <taxon>Bacteria</taxon>
        <taxon>Bacillati</taxon>
        <taxon>Actinomycetota</taxon>
        <taxon>Actinomycetes</taxon>
        <taxon>Streptosporangiales</taxon>
        <taxon>Thermomonosporaceae</taxon>
        <taxon>Actinomadura</taxon>
    </lineage>
</organism>
<dbReference type="InterPro" id="IPR058717">
    <property type="entry name" value="Phage_L5_Integrase_N"/>
</dbReference>
<evidence type="ECO:0000256" key="3">
    <source>
        <dbReference type="ARBA" id="ARBA00023125"/>
    </source>
</evidence>
<dbReference type="EMBL" id="RFFG01000093">
    <property type="protein sequence ID" value="RMI38057.1"/>
    <property type="molecule type" value="Genomic_DNA"/>
</dbReference>
<dbReference type="PANTHER" id="PTHR30349">
    <property type="entry name" value="PHAGE INTEGRASE-RELATED"/>
    <property type="match status" value="1"/>
</dbReference>
<dbReference type="Pfam" id="PF14659">
    <property type="entry name" value="Phage_int_SAM_3"/>
    <property type="match status" value="1"/>
</dbReference>
<dbReference type="InterPro" id="IPR044068">
    <property type="entry name" value="CB"/>
</dbReference>
<evidence type="ECO:0000256" key="1">
    <source>
        <dbReference type="ARBA" id="ARBA00008857"/>
    </source>
</evidence>
<proteinExistence type="inferred from homology"/>
<dbReference type="AlphaFoldDB" id="A0A3M2LKP9"/>
<dbReference type="PROSITE" id="PS51898">
    <property type="entry name" value="TYR_RECOMBINASE"/>
    <property type="match status" value="1"/>
</dbReference>
<dbReference type="RefSeq" id="WP_122198589.1">
    <property type="nucleotide sequence ID" value="NZ_JBHSKC010000030.1"/>
</dbReference>
<dbReference type="InterPro" id="IPR050090">
    <property type="entry name" value="Tyrosine_recombinase_XerCD"/>
</dbReference>
<evidence type="ECO:0000256" key="5">
    <source>
        <dbReference type="PROSITE-ProRule" id="PRU01248"/>
    </source>
</evidence>
<name>A0A3M2LKP9_9ACTN</name>
<evidence type="ECO:0000259" key="7">
    <source>
        <dbReference type="PROSITE" id="PS51900"/>
    </source>
</evidence>
<dbReference type="OrthoDB" id="1822491at2"/>
<dbReference type="GO" id="GO:0015074">
    <property type="term" value="P:DNA integration"/>
    <property type="evidence" value="ECO:0007669"/>
    <property type="project" value="UniProtKB-KW"/>
</dbReference>
<keyword evidence="2" id="KW-0229">DNA integration</keyword>
<dbReference type="PROSITE" id="PS51900">
    <property type="entry name" value="CB"/>
    <property type="match status" value="1"/>
</dbReference>
<comment type="similarity">
    <text evidence="1">Belongs to the 'phage' integrase family.</text>
</comment>
<dbReference type="SUPFAM" id="SSF56349">
    <property type="entry name" value="DNA breaking-rejoining enzymes"/>
    <property type="match status" value="2"/>
</dbReference>
<dbReference type="Pfam" id="PF00589">
    <property type="entry name" value="Phage_integrase"/>
    <property type="match status" value="1"/>
</dbReference>
<dbReference type="InterPro" id="IPR002104">
    <property type="entry name" value="Integrase_catalytic"/>
</dbReference>
<reference evidence="8 9" key="1">
    <citation type="submission" date="2018-10" db="EMBL/GenBank/DDBJ databases">
        <title>Isolation from soil.</title>
        <authorList>
            <person name="Hu J."/>
        </authorList>
    </citation>
    <scope>NUCLEOTIDE SEQUENCE [LARGE SCALE GENOMIC DNA]</scope>
    <source>
        <strain evidence="8 9">NEAU-Ht49</strain>
    </source>
</reference>
<dbReference type="GO" id="GO:0006310">
    <property type="term" value="P:DNA recombination"/>
    <property type="evidence" value="ECO:0007669"/>
    <property type="project" value="UniProtKB-KW"/>
</dbReference>
<dbReference type="CDD" id="cd01189">
    <property type="entry name" value="INT_ICEBs1_C_like"/>
    <property type="match status" value="1"/>
</dbReference>
<sequence length="449" mass="49822">MARGNKKGHRRFGLVRELPSGRYQASYLGPTGKRHNAPETFARKSDAEQWLTLVEAQMIRGDWIDPELAKVKLVDYTAKWIKERPGLRPRTVELYERLLRLHIAPHFGEVSVGDVRTSAVRSWRMLLLDEGVSESVTAKAYRLLRAVFMTAVKEDEMIQRNPCRIKGAGDEHPEERPALTLAQVFRLADLVGSRPVANLRKLPSGEYRVRYTAPNGARCPIADVFPSHEAAERAVWELLQAGRVKDDHDDRYRALVLLAALTGLRWGEAIALRRCDLDTTACTVRVTRQYLELDNSALEIGPPKSRAGRRTVPFPRSILPAILDHLESFTDDAPEALVFTSPKGMVYRRGNFRRGSRWAQAAEAVGVPGLHFHDLRHTGNTIAAGSGASLRDLMARMGQDSPRAAMIYQHETSTAGQAIAAAIDAQIKAVVQRDDPDDEGPAGALVPVA</sequence>
<keyword evidence="4" id="KW-0233">DNA recombination</keyword>
<dbReference type="InterPro" id="IPR011010">
    <property type="entry name" value="DNA_brk_join_enz"/>
</dbReference>
<evidence type="ECO:0000256" key="4">
    <source>
        <dbReference type="ARBA" id="ARBA00023172"/>
    </source>
</evidence>
<dbReference type="Gene3D" id="1.10.150.130">
    <property type="match status" value="1"/>
</dbReference>
<protein>
    <submittedName>
        <fullName evidence="8">Site-specific integrase</fullName>
    </submittedName>
</protein>
<feature type="domain" description="Core-binding (CB)" evidence="7">
    <location>
        <begin position="71"/>
        <end position="152"/>
    </location>
</feature>
<keyword evidence="9" id="KW-1185">Reference proteome</keyword>
<keyword evidence="3 5" id="KW-0238">DNA-binding</keyword>
<dbReference type="Pfam" id="PF26003">
    <property type="entry name" value="Integrase_N_phage"/>
    <property type="match status" value="1"/>
</dbReference>
<dbReference type="PANTHER" id="PTHR30349:SF64">
    <property type="entry name" value="PROPHAGE INTEGRASE INTD-RELATED"/>
    <property type="match status" value="1"/>
</dbReference>
<comment type="caution">
    <text evidence="8">The sequence shown here is derived from an EMBL/GenBank/DDBJ whole genome shotgun (WGS) entry which is preliminary data.</text>
</comment>
<dbReference type="InterPro" id="IPR013762">
    <property type="entry name" value="Integrase-like_cat_sf"/>
</dbReference>
<feature type="domain" description="Tyr recombinase" evidence="6">
    <location>
        <begin position="224"/>
        <end position="424"/>
    </location>
</feature>
<gene>
    <name evidence="8" type="ORF">EBO15_34065</name>
</gene>